<sequence length="318" mass="35060">MYDYPGKTGLWAISGTGAARFGYNYAIGTWYGYDSFGAAWQTLSNGGRSSNFVGGGTLTDIGGGWSFLYDYTNATGLWAISGSGAARFGYNYGSGKWSEYDPYFSTWQTLSNAGRSSRFVGNGALNDLGNGWSYRFIYSGDFGYWARSGSGAIRFGYNYGSGRWSEYDPYLSIWQTLSNAGRSSKFVGNGALNDLGNGWSFVYNYTGDTGVWAKNGSVTSRFEYNYSNGQWRNQGDFGGWALLGSIQVSSAFIGNGAWHDIKNGWAYQYASANDNGWWRNDVSGVTEYNYQYTVGQWWQYIGAWNPYGPPNSSAQFPG</sequence>
<comment type="caution">
    <text evidence="1">The sequence shown here is derived from an EMBL/GenBank/DDBJ whole genome shotgun (WGS) entry which is preliminary data.</text>
</comment>
<dbReference type="AlphaFoldDB" id="A0A9D6V4V4"/>
<name>A0A9D6V4V4_9BACT</name>
<evidence type="ECO:0000313" key="1">
    <source>
        <dbReference type="EMBL" id="MBI5252126.1"/>
    </source>
</evidence>
<dbReference type="Proteomes" id="UP000807825">
    <property type="component" value="Unassembled WGS sequence"/>
</dbReference>
<dbReference type="EMBL" id="JACRDE010000569">
    <property type="protein sequence ID" value="MBI5252126.1"/>
    <property type="molecule type" value="Genomic_DNA"/>
</dbReference>
<organism evidence="1 2">
    <name type="scientific">Desulfomonile tiedjei</name>
    <dbReference type="NCBI Taxonomy" id="2358"/>
    <lineage>
        <taxon>Bacteria</taxon>
        <taxon>Pseudomonadati</taxon>
        <taxon>Thermodesulfobacteriota</taxon>
        <taxon>Desulfomonilia</taxon>
        <taxon>Desulfomonilales</taxon>
        <taxon>Desulfomonilaceae</taxon>
        <taxon>Desulfomonile</taxon>
    </lineage>
</organism>
<accession>A0A9D6V4V4</accession>
<evidence type="ECO:0000313" key="2">
    <source>
        <dbReference type="Proteomes" id="UP000807825"/>
    </source>
</evidence>
<proteinExistence type="predicted"/>
<protein>
    <submittedName>
        <fullName evidence="1">Uncharacterized protein</fullName>
    </submittedName>
</protein>
<gene>
    <name evidence="1" type="ORF">HY912_21740</name>
</gene>
<reference evidence="1" key="1">
    <citation type="submission" date="2020-07" db="EMBL/GenBank/DDBJ databases">
        <title>Huge and variable diversity of episymbiotic CPR bacteria and DPANN archaea in groundwater ecosystems.</title>
        <authorList>
            <person name="He C.Y."/>
            <person name="Keren R."/>
            <person name="Whittaker M."/>
            <person name="Farag I.F."/>
            <person name="Doudna J."/>
            <person name="Cate J.H.D."/>
            <person name="Banfield J.F."/>
        </authorList>
    </citation>
    <scope>NUCLEOTIDE SEQUENCE</scope>
    <source>
        <strain evidence="1">NC_groundwater_1664_Pr3_B-0.1um_52_9</strain>
    </source>
</reference>